<proteinExistence type="evidence at transcript level"/>
<reference evidence="1" key="1">
    <citation type="submission" date="2012-05" db="EMBL/GenBank/DDBJ databases">
        <authorList>
            <person name="Krishnakumar V."/>
            <person name="Cheung F."/>
            <person name="Xiao Y."/>
            <person name="Chan A."/>
            <person name="Moskal W.A."/>
            <person name="Town C.D."/>
        </authorList>
    </citation>
    <scope>NUCLEOTIDE SEQUENCE</scope>
</reference>
<protein>
    <submittedName>
        <fullName evidence="1">Uncharacterized protein</fullName>
    </submittedName>
</protein>
<name>I3S3W5_MEDTR</name>
<evidence type="ECO:0000313" key="1">
    <source>
        <dbReference type="EMBL" id="AFK34957.1"/>
    </source>
</evidence>
<dbReference type="AlphaFoldDB" id="I3S3W5"/>
<accession>I3S3W5</accession>
<organism evidence="1">
    <name type="scientific">Medicago truncatula</name>
    <name type="common">Barrel medic</name>
    <name type="synonym">Medicago tribuloides</name>
    <dbReference type="NCBI Taxonomy" id="3880"/>
    <lineage>
        <taxon>Eukaryota</taxon>
        <taxon>Viridiplantae</taxon>
        <taxon>Streptophyta</taxon>
        <taxon>Embryophyta</taxon>
        <taxon>Tracheophyta</taxon>
        <taxon>Spermatophyta</taxon>
        <taxon>Magnoliopsida</taxon>
        <taxon>eudicotyledons</taxon>
        <taxon>Gunneridae</taxon>
        <taxon>Pentapetalae</taxon>
        <taxon>rosids</taxon>
        <taxon>fabids</taxon>
        <taxon>Fabales</taxon>
        <taxon>Fabaceae</taxon>
        <taxon>Papilionoideae</taxon>
        <taxon>50 kb inversion clade</taxon>
        <taxon>NPAAA clade</taxon>
        <taxon>Hologalegina</taxon>
        <taxon>IRL clade</taxon>
        <taxon>Trifolieae</taxon>
        <taxon>Medicago</taxon>
    </lineage>
</organism>
<sequence>MFDSHPLTFDFMVQPFEQMYSKLYYFLSVF</sequence>
<dbReference type="EMBL" id="BT135162">
    <property type="protein sequence ID" value="AFK34957.1"/>
    <property type="molecule type" value="mRNA"/>
</dbReference>